<dbReference type="Gene3D" id="3.40.50.720">
    <property type="entry name" value="NAD(P)-binding Rossmann-like Domain"/>
    <property type="match status" value="1"/>
</dbReference>
<dbReference type="PANTHER" id="PTHR43477">
    <property type="entry name" value="DIHYDROANTICAPSIN 7-DEHYDROGENASE"/>
    <property type="match status" value="1"/>
</dbReference>
<dbReference type="PRINTS" id="PR00081">
    <property type="entry name" value="GDHRDH"/>
</dbReference>
<dbReference type="Proteomes" id="UP000480178">
    <property type="component" value="Chromosome"/>
</dbReference>
<sequence length="199" mass="21718">MKIILVGATGTIGRKLYDELSPRYEVIKASANRGDVKVDITSTDSIRKMYQQVGSFDAMVITAGSGYIGPFEQTTEEHFYRGIRSKMMGQINLVMIGKDYINDNGSFTITSGILADEPIKGAVVLNTINSALHGFVMGATVELKRGIRLNVISPGMVEDSLEELGPFFPGHIPVPMDKVVKAYLKSVEGVINGQVLRVY</sequence>
<name>A0A6C0GPA9_9BACT</name>
<evidence type="ECO:0000256" key="1">
    <source>
        <dbReference type="ARBA" id="ARBA00006484"/>
    </source>
</evidence>
<dbReference type="KEGG" id="rhoz:GXP67_26190"/>
<evidence type="ECO:0000313" key="4">
    <source>
        <dbReference type="Proteomes" id="UP000480178"/>
    </source>
</evidence>
<keyword evidence="2" id="KW-0560">Oxidoreductase</keyword>
<evidence type="ECO:0000313" key="3">
    <source>
        <dbReference type="EMBL" id="QHT69886.1"/>
    </source>
</evidence>
<dbReference type="PANTHER" id="PTHR43477:SF1">
    <property type="entry name" value="DIHYDROANTICAPSIN 7-DEHYDROGENASE"/>
    <property type="match status" value="1"/>
</dbReference>
<dbReference type="GO" id="GO:0016491">
    <property type="term" value="F:oxidoreductase activity"/>
    <property type="evidence" value="ECO:0007669"/>
    <property type="project" value="UniProtKB-KW"/>
</dbReference>
<dbReference type="InterPro" id="IPR036291">
    <property type="entry name" value="NAD(P)-bd_dom_sf"/>
</dbReference>
<comment type="similarity">
    <text evidence="1">Belongs to the short-chain dehydrogenases/reductases (SDR) family.</text>
</comment>
<dbReference type="SUPFAM" id="SSF51735">
    <property type="entry name" value="NAD(P)-binding Rossmann-fold domains"/>
    <property type="match status" value="1"/>
</dbReference>
<dbReference type="Pfam" id="PF13561">
    <property type="entry name" value="adh_short_C2"/>
    <property type="match status" value="1"/>
</dbReference>
<dbReference type="InterPro" id="IPR051122">
    <property type="entry name" value="SDR_DHRS6-like"/>
</dbReference>
<protein>
    <submittedName>
        <fullName evidence="3">Short chain dehydrogenase</fullName>
    </submittedName>
</protein>
<dbReference type="RefSeq" id="WP_162445869.1">
    <property type="nucleotide sequence ID" value="NZ_CP048222.1"/>
</dbReference>
<dbReference type="AlphaFoldDB" id="A0A6C0GPA9"/>
<accession>A0A6C0GPA9</accession>
<gene>
    <name evidence="3" type="ORF">GXP67_26190</name>
</gene>
<dbReference type="InterPro" id="IPR002347">
    <property type="entry name" value="SDR_fam"/>
</dbReference>
<organism evidence="3 4">
    <name type="scientific">Rhodocytophaga rosea</name>
    <dbReference type="NCBI Taxonomy" id="2704465"/>
    <lineage>
        <taxon>Bacteria</taxon>
        <taxon>Pseudomonadati</taxon>
        <taxon>Bacteroidota</taxon>
        <taxon>Cytophagia</taxon>
        <taxon>Cytophagales</taxon>
        <taxon>Rhodocytophagaceae</taxon>
        <taxon>Rhodocytophaga</taxon>
    </lineage>
</organism>
<proteinExistence type="inferred from homology"/>
<keyword evidence="4" id="KW-1185">Reference proteome</keyword>
<reference evidence="3 4" key="1">
    <citation type="submission" date="2020-01" db="EMBL/GenBank/DDBJ databases">
        <authorList>
            <person name="Kim M.K."/>
        </authorList>
    </citation>
    <scope>NUCLEOTIDE SEQUENCE [LARGE SCALE GENOMIC DNA]</scope>
    <source>
        <strain evidence="3 4">172606-1</strain>
    </source>
</reference>
<dbReference type="CDD" id="cd11731">
    <property type="entry name" value="Lin1944_like_SDR_c"/>
    <property type="match status" value="1"/>
</dbReference>
<dbReference type="EMBL" id="CP048222">
    <property type="protein sequence ID" value="QHT69886.1"/>
    <property type="molecule type" value="Genomic_DNA"/>
</dbReference>
<evidence type="ECO:0000256" key="2">
    <source>
        <dbReference type="ARBA" id="ARBA00023002"/>
    </source>
</evidence>
<dbReference type="NCBIfam" id="NF005754">
    <property type="entry name" value="PRK07578.1"/>
    <property type="match status" value="1"/>
</dbReference>